<evidence type="ECO:0000256" key="7">
    <source>
        <dbReference type="ARBA" id="ARBA00022917"/>
    </source>
</evidence>
<dbReference type="RefSeq" id="WP_188364886.1">
    <property type="nucleotide sequence ID" value="NZ_BAABJF010000015.1"/>
</dbReference>
<evidence type="ECO:0000256" key="10">
    <source>
        <dbReference type="RuleBase" id="RU000644"/>
    </source>
</evidence>
<dbReference type="Pfam" id="PF04760">
    <property type="entry name" value="IF2_N"/>
    <property type="match status" value="2"/>
</dbReference>
<dbReference type="GO" id="GO:0005829">
    <property type="term" value="C:cytosol"/>
    <property type="evidence" value="ECO:0007669"/>
    <property type="project" value="TreeGrafter"/>
</dbReference>
<dbReference type="GO" id="GO:0003924">
    <property type="term" value="F:GTPase activity"/>
    <property type="evidence" value="ECO:0007669"/>
    <property type="project" value="UniProtKB-UniRule"/>
</dbReference>
<dbReference type="FunFam" id="2.40.30.10:FF:000008">
    <property type="entry name" value="Translation initiation factor IF-2"/>
    <property type="match status" value="1"/>
</dbReference>
<feature type="binding site" evidence="9">
    <location>
        <begin position="503"/>
        <end position="506"/>
    </location>
    <ligand>
        <name>GTP</name>
        <dbReference type="ChEBI" id="CHEBI:37565"/>
    </ligand>
</feature>
<evidence type="ECO:0000256" key="1">
    <source>
        <dbReference type="ARBA" id="ARBA00004496"/>
    </source>
</evidence>
<dbReference type="InterPro" id="IPR036925">
    <property type="entry name" value="TIF_IF2_dom3_sf"/>
</dbReference>
<feature type="domain" description="Tr-type G" evidence="14">
    <location>
        <begin position="394"/>
        <end position="563"/>
    </location>
</feature>
<comment type="subcellular location">
    <subcellularLocation>
        <location evidence="1 9 11">Cytoplasm</location>
    </subcellularLocation>
</comment>
<dbReference type="GO" id="GO:0003743">
    <property type="term" value="F:translation initiation factor activity"/>
    <property type="evidence" value="ECO:0007669"/>
    <property type="project" value="UniProtKB-UniRule"/>
</dbReference>
<evidence type="ECO:0000313" key="16">
    <source>
        <dbReference type="Proteomes" id="UP000605253"/>
    </source>
</evidence>
<feature type="binding site" evidence="9">
    <location>
        <begin position="403"/>
        <end position="410"/>
    </location>
    <ligand>
        <name>GTP</name>
        <dbReference type="ChEBI" id="CHEBI:37565"/>
    </ligand>
</feature>
<dbReference type="NCBIfam" id="TIGR00231">
    <property type="entry name" value="small_GTP"/>
    <property type="match status" value="1"/>
</dbReference>
<evidence type="ECO:0000256" key="5">
    <source>
        <dbReference type="ARBA" id="ARBA00022540"/>
    </source>
</evidence>
<evidence type="ECO:0000313" key="15">
    <source>
        <dbReference type="EMBL" id="GGF93167.1"/>
    </source>
</evidence>
<dbReference type="InterPro" id="IPR000178">
    <property type="entry name" value="TF_IF2_bacterial-like"/>
</dbReference>
<dbReference type="InterPro" id="IPR053905">
    <property type="entry name" value="EF-G-like_DII"/>
</dbReference>
<evidence type="ECO:0000256" key="4">
    <source>
        <dbReference type="ARBA" id="ARBA00022490"/>
    </source>
</evidence>
<feature type="compositionally biased region" description="Basic and acidic residues" evidence="13">
    <location>
        <begin position="113"/>
        <end position="154"/>
    </location>
</feature>
<dbReference type="HAMAP" id="MF_00100_B">
    <property type="entry name" value="IF_2_B"/>
    <property type="match status" value="1"/>
</dbReference>
<evidence type="ECO:0000256" key="2">
    <source>
        <dbReference type="ARBA" id="ARBA00007733"/>
    </source>
</evidence>
<evidence type="ECO:0000256" key="13">
    <source>
        <dbReference type="SAM" id="MobiDB-lite"/>
    </source>
</evidence>
<dbReference type="CDD" id="cd03702">
    <property type="entry name" value="IF2_mtIF2_II"/>
    <property type="match status" value="1"/>
</dbReference>
<protein>
    <recommendedName>
        <fullName evidence="3 9">Translation initiation factor IF-2</fullName>
    </recommendedName>
</protein>
<dbReference type="InterPro" id="IPR027417">
    <property type="entry name" value="P-loop_NTPase"/>
</dbReference>
<comment type="function">
    <text evidence="9 10">One of the essential components for the initiation of protein synthesis. Protects formylmethionyl-tRNA from spontaneous hydrolysis and promotes its binding to the 30S ribosomal subunits. Also involved in the hydrolysis of GTP during the formation of the 70S ribosomal complex.</text>
</comment>
<keyword evidence="7 9" id="KW-0648">Protein biosynthesis</keyword>
<feature type="region of interest" description="Disordered" evidence="13">
    <location>
        <begin position="96"/>
        <end position="299"/>
    </location>
</feature>
<dbReference type="SUPFAM" id="SSF52156">
    <property type="entry name" value="Initiation factor IF2/eIF5b, domain 3"/>
    <property type="match status" value="1"/>
</dbReference>
<dbReference type="SUPFAM" id="SSF50447">
    <property type="entry name" value="Translation proteins"/>
    <property type="match status" value="2"/>
</dbReference>
<keyword evidence="6 9" id="KW-0547">Nucleotide-binding</keyword>
<dbReference type="Gene3D" id="3.40.50.300">
    <property type="entry name" value="P-loop containing nucleotide triphosphate hydrolases"/>
    <property type="match status" value="1"/>
</dbReference>
<dbReference type="InterPro" id="IPR015760">
    <property type="entry name" value="TIF_IF2"/>
</dbReference>
<reference evidence="15" key="1">
    <citation type="journal article" date="2014" name="Int. J. Syst. Evol. Microbiol.">
        <title>Complete genome sequence of Corynebacterium casei LMG S-19264T (=DSM 44701T), isolated from a smear-ripened cheese.</title>
        <authorList>
            <consortium name="US DOE Joint Genome Institute (JGI-PGF)"/>
            <person name="Walter F."/>
            <person name="Albersmeier A."/>
            <person name="Kalinowski J."/>
            <person name="Ruckert C."/>
        </authorList>
    </citation>
    <scope>NUCLEOTIDE SEQUENCE</scope>
    <source>
        <strain evidence="15">CGMCC 1.12181</strain>
    </source>
</reference>
<dbReference type="Pfam" id="PF00009">
    <property type="entry name" value="GTP_EFTU"/>
    <property type="match status" value="1"/>
</dbReference>
<keyword evidence="16" id="KW-1185">Reference proteome</keyword>
<dbReference type="PANTHER" id="PTHR43381">
    <property type="entry name" value="TRANSLATION INITIATION FACTOR IF-2-RELATED"/>
    <property type="match status" value="1"/>
</dbReference>
<dbReference type="PANTHER" id="PTHR43381:SF5">
    <property type="entry name" value="TR-TYPE G DOMAIN-CONTAINING PROTEIN"/>
    <property type="match status" value="1"/>
</dbReference>
<feature type="coiled-coil region" evidence="12">
    <location>
        <begin position="648"/>
        <end position="719"/>
    </location>
</feature>
<keyword evidence="4 9" id="KW-0963">Cytoplasm</keyword>
<feature type="compositionally biased region" description="Acidic residues" evidence="13">
    <location>
        <begin position="170"/>
        <end position="206"/>
    </location>
</feature>
<dbReference type="InterPro" id="IPR006847">
    <property type="entry name" value="IF2_N"/>
</dbReference>
<evidence type="ECO:0000256" key="6">
    <source>
        <dbReference type="ARBA" id="ARBA00022741"/>
    </source>
</evidence>
<dbReference type="CDD" id="cd01887">
    <property type="entry name" value="IF2_eIF5B"/>
    <property type="match status" value="1"/>
</dbReference>
<dbReference type="Gene3D" id="3.40.50.10050">
    <property type="entry name" value="Translation initiation factor IF- 2, domain 3"/>
    <property type="match status" value="1"/>
</dbReference>
<dbReference type="InterPro" id="IPR023115">
    <property type="entry name" value="TIF_IF2_dom3"/>
</dbReference>
<keyword evidence="8 9" id="KW-0342">GTP-binding</keyword>
<dbReference type="PROSITE" id="PS51722">
    <property type="entry name" value="G_TR_2"/>
    <property type="match status" value="1"/>
</dbReference>
<dbReference type="Proteomes" id="UP000605253">
    <property type="component" value="Unassembled WGS sequence"/>
</dbReference>
<feature type="compositionally biased region" description="Basic residues" evidence="13">
    <location>
        <begin position="274"/>
        <end position="289"/>
    </location>
</feature>
<dbReference type="InterPro" id="IPR000795">
    <property type="entry name" value="T_Tr_GTP-bd_dom"/>
</dbReference>
<organism evidence="15 16">
    <name type="scientific">Marinicella pacifica</name>
    <dbReference type="NCBI Taxonomy" id="1171543"/>
    <lineage>
        <taxon>Bacteria</taxon>
        <taxon>Pseudomonadati</taxon>
        <taxon>Pseudomonadota</taxon>
        <taxon>Gammaproteobacteria</taxon>
        <taxon>Lysobacterales</taxon>
        <taxon>Marinicellaceae</taxon>
        <taxon>Marinicella</taxon>
    </lineage>
</organism>
<comment type="similarity">
    <text evidence="2 9 10">Belongs to the TRAFAC class translation factor GTPase superfamily. Classic translation factor GTPase family. IF-2 subfamily.</text>
</comment>
<feature type="compositionally biased region" description="Low complexity" evidence="13">
    <location>
        <begin position="155"/>
        <end position="169"/>
    </location>
</feature>
<evidence type="ECO:0000259" key="14">
    <source>
        <dbReference type="PROSITE" id="PS51722"/>
    </source>
</evidence>
<sequence length="895" mass="97813">MSDVTVKQLAEVLGISVEKLMEQLKSADIPAKSETDTIDNDSKVKLLEFLRGAHGKEKKSLSPRKKVVLKRKSKEVLTVSSGSGISKTKNVNIEVKKKKRSVAPSQSEMAEIEQEREAARRALEERRQQLEAEEKAKEQAAREKIEEERRRTEAAEQAAQAAKEQAEAEAQAEAETTDDETGYEDVEADVSEDAESDDSAEEDTEESEHSDKDSAESLSEEELEEQRREQMVRMQVEKAVQERANRKRRESEKPSRGRKGRKHAEDDDGDTRYGRKQLHVKGGKSRGGKKVTTAASESHGFQKPAAPVVKTVAIPEHITVADLAKELSIKASDVIKVLMNMGMMVTINQPLDQDTAILVVEELGHKAEEAVIQSKAEKLKEETEKEIDSSEAETRPPVVTVMGHVDHGKTSLLDYIRKTKVTGDEAGGITQHIGAYHVKTPKGVISFIDTPGHAAFTAMRARGAQVTDLVILVVAANDSVMPQTKEAIDHAKAAGVPIIVAINKIDLPEANVDKVKQDLAAHEVVPEDWGGDTQFIEVSAHTGQGIEDLLEAISLQAEVMELTAVKNTAATGIVVESSLDKGRGPVATVLVKSGTLKKGDMILCGEEYGRIRSLIDENGQNIKSAGPSIPAVVLGLSGVPTAGDEFLVVKNKKEAREAAQENREQERETRLKRQQAAKLENLMSQMGQEERITVNIVVKADVQGSVEALKDSLEKISNEEVEVKVISSGVGGINNADAQLAAASNAIIIGFNVRADKVARETIKESDLDLHYFSIIYEAIDQVKAAVTGVLGTETKEEIIGIAEVRDVFRSSKFGTIAGCLVSEGVVKRDNPIRVLRDNVVVFEGELESLRRHKDDVKEVQSGTECGIGVKQYKDVQVGDQIECFERIEVQKTLD</sequence>
<keyword evidence="5 9" id="KW-0396">Initiation factor</keyword>
<proteinExistence type="inferred from homology"/>
<evidence type="ECO:0000256" key="12">
    <source>
        <dbReference type="SAM" id="Coils"/>
    </source>
</evidence>
<dbReference type="InterPro" id="IPR009000">
    <property type="entry name" value="Transl_B-barrel_sf"/>
</dbReference>
<dbReference type="SUPFAM" id="SSF46955">
    <property type="entry name" value="Putative DNA-binding domain"/>
    <property type="match status" value="1"/>
</dbReference>
<dbReference type="Pfam" id="PF11987">
    <property type="entry name" value="IF-2"/>
    <property type="match status" value="1"/>
</dbReference>
<keyword evidence="12" id="KW-0175">Coiled coil</keyword>
<feature type="binding site" evidence="9">
    <location>
        <begin position="449"/>
        <end position="453"/>
    </location>
    <ligand>
        <name>GTP</name>
        <dbReference type="ChEBI" id="CHEBI:37565"/>
    </ligand>
</feature>
<dbReference type="InterPro" id="IPR044145">
    <property type="entry name" value="IF2_II"/>
</dbReference>
<dbReference type="PROSITE" id="PS01176">
    <property type="entry name" value="IF2"/>
    <property type="match status" value="1"/>
</dbReference>
<dbReference type="CDD" id="cd03692">
    <property type="entry name" value="mtIF2_IVc"/>
    <property type="match status" value="1"/>
</dbReference>
<dbReference type="InterPro" id="IPR009061">
    <property type="entry name" value="DNA-bd_dom_put_sf"/>
</dbReference>
<feature type="compositionally biased region" description="Basic and acidic residues" evidence="13">
    <location>
        <begin position="225"/>
        <end position="255"/>
    </location>
</feature>
<dbReference type="Gene3D" id="2.40.30.10">
    <property type="entry name" value="Translation factors"/>
    <property type="match status" value="2"/>
</dbReference>
<dbReference type="SUPFAM" id="SSF52540">
    <property type="entry name" value="P-loop containing nucleoside triphosphate hydrolases"/>
    <property type="match status" value="1"/>
</dbReference>
<dbReference type="NCBIfam" id="TIGR00487">
    <property type="entry name" value="IF-2"/>
    <property type="match status" value="1"/>
</dbReference>
<dbReference type="AlphaFoldDB" id="A0A917FPD9"/>
<dbReference type="FunFam" id="2.40.30.10:FF:000007">
    <property type="entry name" value="Translation initiation factor IF-2"/>
    <property type="match status" value="1"/>
</dbReference>
<dbReference type="EMBL" id="BMEO01000004">
    <property type="protein sequence ID" value="GGF93167.1"/>
    <property type="molecule type" value="Genomic_DNA"/>
</dbReference>
<evidence type="ECO:0000256" key="3">
    <source>
        <dbReference type="ARBA" id="ARBA00020675"/>
    </source>
</evidence>
<comment type="caution">
    <text evidence="15">The sequence shown here is derived from an EMBL/GenBank/DDBJ whole genome shotgun (WGS) entry which is preliminary data.</text>
</comment>
<dbReference type="Pfam" id="PF22042">
    <property type="entry name" value="EF-G_D2"/>
    <property type="match status" value="1"/>
</dbReference>
<reference evidence="15" key="2">
    <citation type="submission" date="2020-09" db="EMBL/GenBank/DDBJ databases">
        <authorList>
            <person name="Sun Q."/>
            <person name="Zhou Y."/>
        </authorList>
    </citation>
    <scope>NUCLEOTIDE SEQUENCE</scope>
    <source>
        <strain evidence="15">CGMCC 1.12181</strain>
    </source>
</reference>
<evidence type="ECO:0000256" key="8">
    <source>
        <dbReference type="ARBA" id="ARBA00023134"/>
    </source>
</evidence>
<dbReference type="InterPro" id="IPR004161">
    <property type="entry name" value="EFTu-like_2"/>
</dbReference>
<evidence type="ECO:0000256" key="11">
    <source>
        <dbReference type="RuleBase" id="RU000645"/>
    </source>
</evidence>
<dbReference type="GO" id="GO:0005525">
    <property type="term" value="F:GTP binding"/>
    <property type="evidence" value="ECO:0007669"/>
    <property type="project" value="UniProtKB-KW"/>
</dbReference>
<gene>
    <name evidence="9" type="primary">infB</name>
    <name evidence="15" type="ORF">GCM10011365_12970</name>
</gene>
<evidence type="ECO:0000256" key="9">
    <source>
        <dbReference type="HAMAP-Rule" id="MF_00100"/>
    </source>
</evidence>
<dbReference type="FunFam" id="3.40.50.300:FF:000019">
    <property type="entry name" value="Translation initiation factor IF-2"/>
    <property type="match status" value="1"/>
</dbReference>
<dbReference type="Pfam" id="PF03144">
    <property type="entry name" value="GTP_EFTU_D2"/>
    <property type="match status" value="1"/>
</dbReference>
<accession>A0A917FPD9</accession>
<dbReference type="InterPro" id="IPR005225">
    <property type="entry name" value="Small_GTP-bd"/>
</dbReference>
<feature type="region of interest" description="G-domain" evidence="9">
    <location>
        <begin position="397"/>
        <end position="545"/>
    </location>
</feature>
<dbReference type="Gene3D" id="3.30.56.50">
    <property type="entry name" value="Putative DNA-binding domain, N-terminal subdomain of bacterial translation initiation factor IF2"/>
    <property type="match status" value="1"/>
</dbReference>
<name>A0A917FPD9_9GAMM</name>
<dbReference type="FunFam" id="3.40.50.10050:FF:000001">
    <property type="entry name" value="Translation initiation factor IF-2"/>
    <property type="match status" value="1"/>
</dbReference>